<dbReference type="InterPro" id="IPR020004">
    <property type="entry name" value="UDP-GlcNAc_Epase"/>
</dbReference>
<dbReference type="InterPro" id="IPR003331">
    <property type="entry name" value="UDP_GlcNAc_Epimerase_2_dom"/>
</dbReference>
<dbReference type="GO" id="GO:0006047">
    <property type="term" value="P:UDP-N-acetylglucosamine metabolic process"/>
    <property type="evidence" value="ECO:0007669"/>
    <property type="project" value="InterPro"/>
</dbReference>
<comment type="caution">
    <text evidence="2">The sequence shown here is derived from an EMBL/GenBank/DDBJ whole genome shotgun (WGS) entry which is preliminary data.</text>
</comment>
<dbReference type="SUPFAM" id="SSF53756">
    <property type="entry name" value="UDP-Glycosyltransferase/glycogen phosphorylase"/>
    <property type="match status" value="1"/>
</dbReference>
<dbReference type="NCBIfam" id="TIGR03568">
    <property type="entry name" value="NeuC_NnaA"/>
    <property type="match status" value="1"/>
</dbReference>
<dbReference type="Proteomes" id="UP000177011">
    <property type="component" value="Unassembled WGS sequence"/>
</dbReference>
<dbReference type="PANTHER" id="PTHR43174:SF3">
    <property type="entry name" value="UDP-N-ACETYLGLUCOSAMINE 2-EPIMERASE"/>
    <property type="match status" value="1"/>
</dbReference>
<protein>
    <submittedName>
        <fullName evidence="2">UDP-N-acetyl-D-glucosamine 2-epimerase, UDP-hydrolysing</fullName>
    </submittedName>
</protein>
<dbReference type="Gene3D" id="3.40.50.2000">
    <property type="entry name" value="Glycogen Phosphorylase B"/>
    <property type="match status" value="3"/>
</dbReference>
<organism evidence="2 3">
    <name type="scientific">Candidatus Wolfebacteria bacterium RIFCSPLOWO2_01_FULL_47_17b</name>
    <dbReference type="NCBI Taxonomy" id="1802558"/>
    <lineage>
        <taxon>Bacteria</taxon>
        <taxon>Candidatus Wolfeibacteriota</taxon>
    </lineage>
</organism>
<dbReference type="PANTHER" id="PTHR43174">
    <property type="entry name" value="UDP-N-ACETYLGLUCOSAMINE 2-EPIMERASE"/>
    <property type="match status" value="1"/>
</dbReference>
<evidence type="ECO:0000259" key="1">
    <source>
        <dbReference type="Pfam" id="PF02350"/>
    </source>
</evidence>
<feature type="domain" description="UDP-N-acetylglucosamine 2-epimerase" evidence="1">
    <location>
        <begin position="94"/>
        <end position="412"/>
    </location>
</feature>
<reference evidence="2 3" key="1">
    <citation type="journal article" date="2016" name="Nat. Commun.">
        <title>Thousands of microbial genomes shed light on interconnected biogeochemical processes in an aquifer system.</title>
        <authorList>
            <person name="Anantharaman K."/>
            <person name="Brown C.T."/>
            <person name="Hug L.A."/>
            <person name="Sharon I."/>
            <person name="Castelle C.J."/>
            <person name="Probst A.J."/>
            <person name="Thomas B.C."/>
            <person name="Singh A."/>
            <person name="Wilkins M.J."/>
            <person name="Karaoz U."/>
            <person name="Brodie E.L."/>
            <person name="Williams K.H."/>
            <person name="Hubbard S.S."/>
            <person name="Banfield J.F."/>
        </authorList>
    </citation>
    <scope>NUCLEOTIDE SEQUENCE [LARGE SCALE GENOMIC DNA]</scope>
</reference>
<dbReference type="AlphaFoldDB" id="A0A1F8E0D0"/>
<dbReference type="EMBL" id="MGIS01000008">
    <property type="protein sequence ID" value="OGM93678.1"/>
    <property type="molecule type" value="Genomic_DNA"/>
</dbReference>
<evidence type="ECO:0000313" key="2">
    <source>
        <dbReference type="EMBL" id="OGM93678.1"/>
    </source>
</evidence>
<sequence length="429" mass="48436">MESRDVRKKKKICVVTTNRSDYGRMKPIMEAIRKRDDLELQVVAGTPFFFDHLFWYMRHGEPLSFWRSLPWHIRARTMAFFEKDKELQKKEQLMRLLVADGFPIHARLPLFLEGGNLRVMAKTVGLALLGVPDVLSKLNPDIVLMNGDRFEILPIAFATVALNIPLAHIEGGDVSGTIDESVRHAITKLAHIHFPATKMSGERIRAMGENPERIIVTGSPVIDTLAGLDLSLDNSIYDRYYIAGDRIDFTKPYLLIMQHPVTTRYEENRQEMEEIIAAVRDAPMQKIFLDPNIDGGSDGVSVALRTYRDTHPSGVAFGKYFRPHDFYRIISNAAVLVGNSSSFIRESAYLGIPTVLTGDRQAKRERGGNVLEVPAKIKAIQEGIKRQIAHGRYKPDFRFGTGTSAEQIVHVLSGLNLENLSIQKTFYES</sequence>
<evidence type="ECO:0000313" key="3">
    <source>
        <dbReference type="Proteomes" id="UP000177011"/>
    </source>
</evidence>
<dbReference type="InterPro" id="IPR029767">
    <property type="entry name" value="WecB-like"/>
</dbReference>
<name>A0A1F8E0D0_9BACT</name>
<proteinExistence type="predicted"/>
<accession>A0A1F8E0D0</accession>
<gene>
    <name evidence="2" type="ORF">A2935_01495</name>
</gene>
<dbReference type="GO" id="GO:0004553">
    <property type="term" value="F:hydrolase activity, hydrolyzing O-glycosyl compounds"/>
    <property type="evidence" value="ECO:0007669"/>
    <property type="project" value="InterPro"/>
</dbReference>
<dbReference type="Pfam" id="PF02350">
    <property type="entry name" value="Epimerase_2"/>
    <property type="match status" value="1"/>
</dbReference>